<dbReference type="EMBL" id="DXDD01000178">
    <property type="protein sequence ID" value="HIY61873.1"/>
    <property type="molecule type" value="Genomic_DNA"/>
</dbReference>
<evidence type="ECO:0000313" key="2">
    <source>
        <dbReference type="EMBL" id="HIY61873.1"/>
    </source>
</evidence>
<evidence type="ECO:0000259" key="1">
    <source>
        <dbReference type="Pfam" id="PF08241"/>
    </source>
</evidence>
<protein>
    <submittedName>
        <fullName evidence="2">Methyltransferase domain-containing protein</fullName>
    </submittedName>
</protein>
<proteinExistence type="predicted"/>
<dbReference type="Proteomes" id="UP000824007">
    <property type="component" value="Unassembled WGS sequence"/>
</dbReference>
<feature type="domain" description="Methyltransferase type 11" evidence="1">
    <location>
        <begin position="132"/>
        <end position="224"/>
    </location>
</feature>
<reference evidence="2" key="2">
    <citation type="submission" date="2021-04" db="EMBL/GenBank/DDBJ databases">
        <authorList>
            <person name="Gilroy R."/>
        </authorList>
    </citation>
    <scope>NUCLEOTIDE SEQUENCE</scope>
    <source>
        <strain evidence="2">ChiSxjej3B15-24422</strain>
    </source>
</reference>
<dbReference type="PANTHER" id="PTHR43591">
    <property type="entry name" value="METHYLTRANSFERASE"/>
    <property type="match status" value="1"/>
</dbReference>
<sequence length="270" mass="31565">MAFHWIDPEDYSFNCILLMDRYLIRQLCKREGYQEEYLRNLGIALAYHPAVAWYCREKAPEIAEDVEQLVKNAPKDCDEEQVRSAECFVLDYQDWAVVYMYPERMNLRCPYICDWNPERLLELADFTDKVVLDVGAGSGRLAFAAARKAKSVYASEPVDRLREFMRDKIRKEGIQNVTVLDGTCDRLPYEDNTFDIVMSGHVVGDDYEKELGELTRVVKNGGWILDCPGEDDRQASLKQELLERGFEYFYYKSGNGGDVYRYRKQIFKNR</sequence>
<evidence type="ECO:0000313" key="3">
    <source>
        <dbReference type="Proteomes" id="UP000824007"/>
    </source>
</evidence>
<dbReference type="GO" id="GO:0008757">
    <property type="term" value="F:S-adenosylmethionine-dependent methyltransferase activity"/>
    <property type="evidence" value="ECO:0007669"/>
    <property type="project" value="InterPro"/>
</dbReference>
<organism evidence="2 3">
    <name type="scientific">Candidatus Eisenbergiella pullistercoris</name>
    <dbReference type="NCBI Taxonomy" id="2838555"/>
    <lineage>
        <taxon>Bacteria</taxon>
        <taxon>Bacillati</taxon>
        <taxon>Bacillota</taxon>
        <taxon>Clostridia</taxon>
        <taxon>Lachnospirales</taxon>
        <taxon>Lachnospiraceae</taxon>
        <taxon>Eisenbergiella</taxon>
    </lineage>
</organism>
<dbReference type="AlphaFoldDB" id="A0A9D1YS07"/>
<name>A0A9D1YS07_9FIRM</name>
<dbReference type="InterPro" id="IPR013216">
    <property type="entry name" value="Methyltransf_11"/>
</dbReference>
<gene>
    <name evidence="2" type="ORF">H9831_14560</name>
</gene>
<reference evidence="2" key="1">
    <citation type="journal article" date="2021" name="PeerJ">
        <title>Extensive microbial diversity within the chicken gut microbiome revealed by metagenomics and culture.</title>
        <authorList>
            <person name="Gilroy R."/>
            <person name="Ravi A."/>
            <person name="Getino M."/>
            <person name="Pursley I."/>
            <person name="Horton D.L."/>
            <person name="Alikhan N.F."/>
            <person name="Baker D."/>
            <person name="Gharbi K."/>
            <person name="Hall N."/>
            <person name="Watson M."/>
            <person name="Adriaenssens E.M."/>
            <person name="Foster-Nyarko E."/>
            <person name="Jarju S."/>
            <person name="Secka A."/>
            <person name="Antonio M."/>
            <person name="Oren A."/>
            <person name="Chaudhuri R.R."/>
            <person name="La Ragione R."/>
            <person name="Hildebrand F."/>
            <person name="Pallen M.J."/>
        </authorList>
    </citation>
    <scope>NUCLEOTIDE SEQUENCE</scope>
    <source>
        <strain evidence="2">ChiSxjej3B15-24422</strain>
    </source>
</reference>
<dbReference type="Pfam" id="PF08241">
    <property type="entry name" value="Methyltransf_11"/>
    <property type="match status" value="1"/>
</dbReference>
<dbReference type="SUPFAM" id="SSF53335">
    <property type="entry name" value="S-adenosyl-L-methionine-dependent methyltransferases"/>
    <property type="match status" value="1"/>
</dbReference>
<accession>A0A9D1YS07</accession>
<comment type="caution">
    <text evidence="2">The sequence shown here is derived from an EMBL/GenBank/DDBJ whole genome shotgun (WGS) entry which is preliminary data.</text>
</comment>
<dbReference type="InterPro" id="IPR029063">
    <property type="entry name" value="SAM-dependent_MTases_sf"/>
</dbReference>
<keyword evidence="2" id="KW-0489">Methyltransferase</keyword>
<dbReference type="Gene3D" id="3.40.50.150">
    <property type="entry name" value="Vaccinia Virus protein VP39"/>
    <property type="match status" value="1"/>
</dbReference>
<keyword evidence="2" id="KW-0808">Transferase</keyword>
<dbReference type="CDD" id="cd02440">
    <property type="entry name" value="AdoMet_MTases"/>
    <property type="match status" value="1"/>
</dbReference>
<dbReference type="GO" id="GO:0032259">
    <property type="term" value="P:methylation"/>
    <property type="evidence" value="ECO:0007669"/>
    <property type="project" value="UniProtKB-KW"/>
</dbReference>